<comment type="caution">
    <text evidence="2">The sequence shown here is derived from an EMBL/GenBank/DDBJ whole genome shotgun (WGS) entry which is preliminary data.</text>
</comment>
<reference evidence="2 3" key="1">
    <citation type="submission" date="2019-03" db="EMBL/GenBank/DDBJ databases">
        <title>Genomic Encyclopedia of Type Strains, Phase IV (KMG-IV): sequencing the most valuable type-strain genomes for metagenomic binning, comparative biology and taxonomic classification.</title>
        <authorList>
            <person name="Goeker M."/>
        </authorList>
    </citation>
    <scope>NUCLEOTIDE SEQUENCE [LARGE SCALE GENOMIC DNA]</scope>
    <source>
        <strain evidence="2 3">DSM 11901</strain>
    </source>
</reference>
<dbReference type="EMBL" id="SNXW01000001">
    <property type="protein sequence ID" value="TDP88086.1"/>
    <property type="molecule type" value="Genomic_DNA"/>
</dbReference>
<proteinExistence type="predicted"/>
<organism evidence="2 3">
    <name type="scientific">Aquabacterium commune</name>
    <dbReference type="NCBI Taxonomy" id="70586"/>
    <lineage>
        <taxon>Bacteria</taxon>
        <taxon>Pseudomonadati</taxon>
        <taxon>Pseudomonadota</taxon>
        <taxon>Betaproteobacteria</taxon>
        <taxon>Burkholderiales</taxon>
        <taxon>Aquabacterium</taxon>
    </lineage>
</organism>
<protein>
    <submittedName>
        <fullName evidence="2">Uncharacterized protein</fullName>
    </submittedName>
</protein>
<evidence type="ECO:0000313" key="3">
    <source>
        <dbReference type="Proteomes" id="UP000294593"/>
    </source>
</evidence>
<sequence length="147" mass="15829">MSCETCTQRLDITLWGLWLHTVCKAGLSIGPGCPSFRPQPKGNNQPATSPNDITSPKHYSMSTPGSQAFAHIVQALAGTAGNKDARQPQQMARGRAHPTPPRPGQGGLQSLETPAPLTSRFLTRGLNPPLELEIKRREPDARGSWAV</sequence>
<gene>
    <name evidence="2" type="ORF">EV672_101223</name>
</gene>
<name>A0A4R6RQC1_9BURK</name>
<keyword evidence="3" id="KW-1185">Reference proteome</keyword>
<evidence type="ECO:0000313" key="2">
    <source>
        <dbReference type="EMBL" id="TDP88086.1"/>
    </source>
</evidence>
<feature type="region of interest" description="Disordered" evidence="1">
    <location>
        <begin position="34"/>
        <end position="128"/>
    </location>
</feature>
<accession>A0A4R6RQC1</accession>
<dbReference type="Proteomes" id="UP000294593">
    <property type="component" value="Unassembled WGS sequence"/>
</dbReference>
<evidence type="ECO:0000256" key="1">
    <source>
        <dbReference type="SAM" id="MobiDB-lite"/>
    </source>
</evidence>
<dbReference type="AlphaFoldDB" id="A0A4R6RQC1"/>
<feature type="compositionally biased region" description="Polar residues" evidence="1">
    <location>
        <begin position="41"/>
        <end position="54"/>
    </location>
</feature>